<feature type="active site" evidence="1">
    <location>
        <position position="46"/>
    </location>
</feature>
<feature type="binding site" evidence="2">
    <location>
        <position position="65"/>
    </location>
    <ligand>
        <name>CoA</name>
        <dbReference type="ChEBI" id="CHEBI:57287"/>
    </ligand>
</feature>
<dbReference type="PIRSF" id="PIRSF014972">
    <property type="entry name" value="FlK"/>
    <property type="match status" value="1"/>
</dbReference>
<evidence type="ECO:0000256" key="2">
    <source>
        <dbReference type="PIRSR" id="PIRSR014972-2"/>
    </source>
</evidence>
<proteinExistence type="predicted"/>
<feature type="active site" evidence="1">
    <location>
        <position position="72"/>
    </location>
</feature>
<dbReference type="AlphaFoldDB" id="A0A327L205"/>
<dbReference type="PANTHER" id="PTHR36934:SF1">
    <property type="entry name" value="THIOESTERASE DOMAIN-CONTAINING PROTEIN"/>
    <property type="match status" value="1"/>
</dbReference>
<dbReference type="InterPro" id="IPR025540">
    <property type="entry name" value="FlK"/>
</dbReference>
<feature type="binding site" evidence="2">
    <location>
        <position position="65"/>
    </location>
    <ligand>
        <name>substrate</name>
    </ligand>
</feature>
<dbReference type="SUPFAM" id="SSF54637">
    <property type="entry name" value="Thioesterase/thiol ester dehydrase-isomerase"/>
    <property type="match status" value="1"/>
</dbReference>
<feature type="domain" description="Fluoroacetyl-CoA-specific thioesterase-like" evidence="3">
    <location>
        <begin position="19"/>
        <end position="121"/>
    </location>
</feature>
<dbReference type="Pfam" id="PF22636">
    <property type="entry name" value="FlK"/>
    <property type="match status" value="1"/>
</dbReference>
<dbReference type="PANTHER" id="PTHR36934">
    <property type="entry name" value="BLR0278 PROTEIN"/>
    <property type="match status" value="1"/>
</dbReference>
<dbReference type="RefSeq" id="WP_111419651.1">
    <property type="nucleotide sequence ID" value="NZ_NPEX01000085.1"/>
</dbReference>
<reference evidence="4 5" key="1">
    <citation type="submission" date="2017-07" db="EMBL/GenBank/DDBJ databases">
        <title>Draft Genome Sequences of Select Purple Nonsulfur Bacteria.</title>
        <authorList>
            <person name="Lasarre B."/>
            <person name="Mckinlay J.B."/>
        </authorList>
    </citation>
    <scope>NUCLEOTIDE SEQUENCE [LARGE SCALE GENOMIC DNA]</scope>
    <source>
        <strain evidence="4 5">DSM 5909</strain>
    </source>
</reference>
<dbReference type="EMBL" id="NPEX01000085">
    <property type="protein sequence ID" value="RAI43512.1"/>
    <property type="molecule type" value="Genomic_DNA"/>
</dbReference>
<evidence type="ECO:0000313" key="4">
    <source>
        <dbReference type="EMBL" id="RAI43512.1"/>
    </source>
</evidence>
<evidence type="ECO:0000313" key="5">
    <source>
        <dbReference type="Proteomes" id="UP000249130"/>
    </source>
</evidence>
<protein>
    <submittedName>
        <fullName evidence="4">Thioesterase</fullName>
    </submittedName>
</protein>
<dbReference type="InterPro" id="IPR054485">
    <property type="entry name" value="FlK-like_dom"/>
</dbReference>
<comment type="caution">
    <text evidence="4">The sequence shown here is derived from an EMBL/GenBank/DDBJ whole genome shotgun (WGS) entry which is preliminary data.</text>
</comment>
<accession>A0A327L205</accession>
<dbReference type="Proteomes" id="UP000249130">
    <property type="component" value="Unassembled WGS sequence"/>
</dbReference>
<sequence>MSEPGGLFVGLKGRAALVVGEEHTAVRVGSGGVTALATPVMVTLMEAAAVDAVAAALPEGQQSVGTRLDVDHRAATPLGMRVEAEAELVAIDGRSLTFRVTARDAVEVIGAGTHVRALIDTARFDQRLAKKAAG</sequence>
<evidence type="ECO:0000256" key="1">
    <source>
        <dbReference type="PIRSR" id="PIRSR014972-1"/>
    </source>
</evidence>
<feature type="active site" evidence="1">
    <location>
        <position position="38"/>
    </location>
</feature>
<evidence type="ECO:0000259" key="3">
    <source>
        <dbReference type="Pfam" id="PF22636"/>
    </source>
</evidence>
<dbReference type="OrthoDB" id="6902891at2"/>
<name>A0A327L205_9BRAD</name>
<organism evidence="4 5">
    <name type="scientific">Rhodoplanes roseus</name>
    <dbReference type="NCBI Taxonomy" id="29409"/>
    <lineage>
        <taxon>Bacteria</taxon>
        <taxon>Pseudomonadati</taxon>
        <taxon>Pseudomonadota</taxon>
        <taxon>Alphaproteobacteria</taxon>
        <taxon>Hyphomicrobiales</taxon>
        <taxon>Nitrobacteraceae</taxon>
        <taxon>Rhodoplanes</taxon>
    </lineage>
</organism>
<gene>
    <name evidence="4" type="ORF">CH341_14035</name>
</gene>
<dbReference type="Gene3D" id="3.10.129.10">
    <property type="entry name" value="Hotdog Thioesterase"/>
    <property type="match status" value="1"/>
</dbReference>
<keyword evidence="5" id="KW-1185">Reference proteome</keyword>
<feature type="binding site" evidence="2">
    <location>
        <position position="116"/>
    </location>
    <ligand>
        <name>substrate</name>
    </ligand>
</feature>
<dbReference type="InterPro" id="IPR029069">
    <property type="entry name" value="HotDog_dom_sf"/>
</dbReference>